<dbReference type="SUPFAM" id="SSF56112">
    <property type="entry name" value="Protein kinase-like (PK-like)"/>
    <property type="match status" value="1"/>
</dbReference>
<evidence type="ECO:0000313" key="8">
    <source>
        <dbReference type="EMBL" id="RQO93181.1"/>
    </source>
</evidence>
<gene>
    <name evidence="8" type="ORF">POPTR_T014066</name>
</gene>
<keyword evidence="4" id="KW-0418">Kinase</keyword>
<evidence type="ECO:0000256" key="1">
    <source>
        <dbReference type="ARBA" id="ARBA00022527"/>
    </source>
</evidence>
<protein>
    <recommendedName>
        <fullName evidence="7">Protein kinase domain-containing protein</fullName>
    </recommendedName>
</protein>
<evidence type="ECO:0000256" key="2">
    <source>
        <dbReference type="ARBA" id="ARBA00022679"/>
    </source>
</evidence>
<feature type="compositionally biased region" description="Low complexity" evidence="6">
    <location>
        <begin position="124"/>
        <end position="135"/>
    </location>
</feature>
<dbReference type="PANTHER" id="PTHR27002:SF900">
    <property type="entry name" value="S-LOCUS LECTIN KINASE FAMILY PROTEIN"/>
    <property type="match status" value="1"/>
</dbReference>
<dbReference type="GO" id="GO:0005524">
    <property type="term" value="F:ATP binding"/>
    <property type="evidence" value="ECO:0007669"/>
    <property type="project" value="UniProtKB-KW"/>
</dbReference>
<proteinExistence type="predicted"/>
<keyword evidence="3" id="KW-0547">Nucleotide-binding</keyword>
<dbReference type="Gene3D" id="1.10.510.10">
    <property type="entry name" value="Transferase(Phosphotransferase) domain 1"/>
    <property type="match status" value="1"/>
</dbReference>
<evidence type="ECO:0000256" key="3">
    <source>
        <dbReference type="ARBA" id="ARBA00022741"/>
    </source>
</evidence>
<dbReference type="GO" id="GO:0004674">
    <property type="term" value="F:protein serine/threonine kinase activity"/>
    <property type="evidence" value="ECO:0007669"/>
    <property type="project" value="UniProtKB-KW"/>
</dbReference>
<name>A0A3N7G366_POPTR</name>
<evidence type="ECO:0000256" key="5">
    <source>
        <dbReference type="ARBA" id="ARBA00022840"/>
    </source>
</evidence>
<dbReference type="InterPro" id="IPR001245">
    <property type="entry name" value="Ser-Thr/Tyr_kinase_cat_dom"/>
</dbReference>
<dbReference type="PROSITE" id="PS50011">
    <property type="entry name" value="PROTEIN_KINASE_DOM"/>
    <property type="match status" value="1"/>
</dbReference>
<feature type="region of interest" description="Disordered" evidence="6">
    <location>
        <begin position="118"/>
        <end position="147"/>
    </location>
</feature>
<dbReference type="EMBL" id="KZ623347">
    <property type="protein sequence ID" value="RQO93181.1"/>
    <property type="molecule type" value="Genomic_DNA"/>
</dbReference>
<feature type="domain" description="Protein kinase" evidence="7">
    <location>
        <begin position="1"/>
        <end position="115"/>
    </location>
</feature>
<dbReference type="Pfam" id="PF07714">
    <property type="entry name" value="PK_Tyr_Ser-Thr"/>
    <property type="match status" value="1"/>
</dbReference>
<dbReference type="InterPro" id="IPR011009">
    <property type="entry name" value="Kinase-like_dom_sf"/>
</dbReference>
<dbReference type="Pfam" id="PF11883">
    <property type="entry name" value="DUF3403"/>
    <property type="match status" value="1"/>
</dbReference>
<organism evidence="8">
    <name type="scientific">Populus trichocarpa</name>
    <name type="common">Western balsam poplar</name>
    <name type="synonym">Populus balsamifera subsp. trichocarpa</name>
    <dbReference type="NCBI Taxonomy" id="3694"/>
    <lineage>
        <taxon>Eukaryota</taxon>
        <taxon>Viridiplantae</taxon>
        <taxon>Streptophyta</taxon>
        <taxon>Embryophyta</taxon>
        <taxon>Tracheophyta</taxon>
        <taxon>Spermatophyta</taxon>
        <taxon>Magnoliopsida</taxon>
        <taxon>eudicotyledons</taxon>
        <taxon>Gunneridae</taxon>
        <taxon>Pentapetalae</taxon>
        <taxon>rosids</taxon>
        <taxon>fabids</taxon>
        <taxon>Malpighiales</taxon>
        <taxon>Salicaceae</taxon>
        <taxon>Saliceae</taxon>
        <taxon>Populus</taxon>
    </lineage>
</organism>
<evidence type="ECO:0000256" key="4">
    <source>
        <dbReference type="ARBA" id="ARBA00022777"/>
    </source>
</evidence>
<sequence>MAPEYATDGLFSVKSDVFSFGVLLLEIISGKKSKGFYHPDHSLIGHTWRLWNEGKASELIDALGDESCNPSEVLRCVHISLLCVQHHPDDRPSMASVVWMLGGDSALPKPKEPAFLNYRAPGESSSSSSKVGSSSTNEITVSVFEPR</sequence>
<dbReference type="InterPro" id="IPR021820">
    <property type="entry name" value="S-locus_recpt_kinase_C"/>
</dbReference>
<keyword evidence="2" id="KW-0808">Transferase</keyword>
<dbReference type="InterPro" id="IPR000719">
    <property type="entry name" value="Prot_kinase_dom"/>
</dbReference>
<reference evidence="8" key="1">
    <citation type="journal article" date="2006" name="Science">
        <title>The genome of black cottonwood, Populus trichocarpa (Torr. &amp; Gray).</title>
        <authorList>
            <person name="Tuskan G.A."/>
            <person name="Difazio S."/>
            <person name="Jansson S."/>
            <person name="Bohlmann J."/>
            <person name="Grigoriev I."/>
            <person name="Hellsten U."/>
            <person name="Putnam N."/>
            <person name="Ralph S."/>
            <person name="Rombauts S."/>
            <person name="Salamov A."/>
            <person name="Schein J."/>
            <person name="Sterck L."/>
            <person name="Aerts A."/>
            <person name="Bhalerao R.R."/>
            <person name="Bhalerao R.P."/>
            <person name="Blaudez D."/>
            <person name="Boerjan W."/>
            <person name="Brun A."/>
            <person name="Brunner A."/>
            <person name="Busov V."/>
            <person name="Campbell M."/>
            <person name="Carlson J."/>
            <person name="Chalot M."/>
            <person name="Chapman J."/>
            <person name="Chen G.L."/>
            <person name="Cooper D."/>
            <person name="Coutinho P.M."/>
            <person name="Couturier J."/>
            <person name="Covert S."/>
            <person name="Cronk Q."/>
            <person name="Cunningham R."/>
            <person name="Davis J."/>
            <person name="Degroeve S."/>
            <person name="Dejardin A."/>
            <person name="Depamphilis C."/>
            <person name="Detter J."/>
            <person name="Dirks B."/>
            <person name="Dubchak I."/>
            <person name="Duplessis S."/>
            <person name="Ehlting J."/>
            <person name="Ellis B."/>
            <person name="Gendler K."/>
            <person name="Goodstein D."/>
            <person name="Gribskov M."/>
            <person name="Grimwood J."/>
            <person name="Groover A."/>
            <person name="Gunter L."/>
            <person name="Hamberger B."/>
            <person name="Heinze B."/>
            <person name="Helariutta Y."/>
            <person name="Henrissat B."/>
            <person name="Holligan D."/>
            <person name="Holt R."/>
            <person name="Huang W."/>
            <person name="Islam-Faridi N."/>
            <person name="Jones S."/>
            <person name="Jones-Rhoades M."/>
            <person name="Jorgensen R."/>
            <person name="Joshi C."/>
            <person name="Kangasjarvi J."/>
            <person name="Karlsson J."/>
            <person name="Kelleher C."/>
            <person name="Kirkpatrick R."/>
            <person name="Kirst M."/>
            <person name="Kohler A."/>
            <person name="Kalluri U."/>
            <person name="Larimer F."/>
            <person name="Leebens-Mack J."/>
            <person name="Leple J.C."/>
            <person name="Locascio P."/>
            <person name="Lou Y."/>
            <person name="Lucas S."/>
            <person name="Martin F."/>
            <person name="Montanini B."/>
            <person name="Napoli C."/>
            <person name="Nelson D.R."/>
            <person name="Nelson C."/>
            <person name="Nieminen K."/>
            <person name="Nilsson O."/>
            <person name="Pereda V."/>
            <person name="Peter G."/>
            <person name="Philippe R."/>
            <person name="Pilate G."/>
            <person name="Poliakov A."/>
            <person name="Razumovskaya J."/>
            <person name="Richardson P."/>
            <person name="Rinaldi C."/>
            <person name="Ritland K."/>
            <person name="Rouze P."/>
            <person name="Ryaboy D."/>
            <person name="Schmutz J."/>
            <person name="Schrader J."/>
            <person name="Segerman B."/>
            <person name="Shin H."/>
            <person name="Siddiqui A."/>
            <person name="Sterky F."/>
            <person name="Terry A."/>
            <person name="Tsai C.J."/>
            <person name="Uberbacher E."/>
            <person name="Unneberg P."/>
            <person name="Vahala J."/>
            <person name="Wall K."/>
            <person name="Wessler S."/>
            <person name="Yang G."/>
            <person name="Yin T."/>
            <person name="Douglas C."/>
            <person name="Marra M."/>
            <person name="Sandberg G."/>
            <person name="Van de Peer Y."/>
            <person name="Rokhsar D."/>
        </authorList>
    </citation>
    <scope>NUCLEOTIDE SEQUENCE [LARGE SCALE GENOMIC DNA]</scope>
    <source>
        <strain evidence="8">Nisqually-1</strain>
    </source>
</reference>
<reference evidence="8" key="2">
    <citation type="submission" date="2017-07" db="EMBL/GenBank/DDBJ databases">
        <title>WGS assembly of Populus trichocarpa.</title>
        <authorList>
            <person name="Tuskan G."/>
            <person name="Difazio S."/>
            <person name="Jansson S."/>
            <person name="Bohlmann J."/>
            <person name="Grigoriev I."/>
            <person name="Hellsten U."/>
            <person name="Putnam N."/>
            <person name="Ralph S."/>
            <person name="Rombauts S."/>
            <person name="Salamov A."/>
            <person name="Schein J."/>
            <person name="Sterck L."/>
            <person name="Aerts A."/>
            <person name="Bhalerao R."/>
            <person name="Bhalerao R."/>
            <person name="Blaudez D."/>
            <person name="Boerjan W."/>
            <person name="Brun A."/>
            <person name="Brunner A."/>
            <person name="Busov V."/>
            <person name="Campbell M."/>
            <person name="Carlson J."/>
            <person name="Chalot M."/>
            <person name="Chapman J."/>
            <person name="Chen G."/>
            <person name="Cooper D."/>
            <person name="Coutinho P."/>
            <person name="Couturier J."/>
            <person name="Covert S."/>
            <person name="Cronk Q."/>
            <person name="Cunningham R."/>
            <person name="Davis J."/>
            <person name="Degroeve S."/>
            <person name="Dejardin A."/>
            <person name="Depamphilis C."/>
            <person name="Detter J."/>
            <person name="Dirks B."/>
            <person name="Dubchak I."/>
            <person name="Duplessis S."/>
            <person name="Ehlting J."/>
            <person name="Ellis B."/>
            <person name="Gendler K."/>
            <person name="Goodstein D."/>
            <person name="Gribskov M."/>
            <person name="Grimwood J."/>
            <person name="Groover A."/>
            <person name="Gunter L."/>
            <person name="Hamberger B."/>
            <person name="Heinze B."/>
            <person name="Helariutta Y."/>
            <person name="Henrissat B."/>
            <person name="Holligan D."/>
            <person name="Holt R."/>
            <person name="Huang W."/>
            <person name="Islam-Faridi N."/>
            <person name="Jones S."/>
            <person name="Jones-Rhoades M."/>
            <person name="Jorgensen R."/>
            <person name="Joshi C."/>
            <person name="Kangasjarvi J."/>
            <person name="Karlsson J."/>
            <person name="Kelleher C."/>
            <person name="Kirkpatrick R."/>
            <person name="Kirst M."/>
            <person name="Kohler A."/>
            <person name="Kalluri U."/>
            <person name="Larimer F."/>
            <person name="Leebens-Mack J."/>
            <person name="Leple J."/>
            <person name="Locascio P."/>
            <person name="Lou Y."/>
            <person name="Lucas S."/>
            <person name="Martin F."/>
            <person name="Montanini B."/>
            <person name="Napoli C."/>
            <person name="Nelson D."/>
            <person name="Nelson C."/>
            <person name="Nieminen K."/>
            <person name="Nilsson O."/>
            <person name="Pereda V."/>
            <person name="Peter G."/>
            <person name="Philippe R."/>
            <person name="Pilate G."/>
            <person name="Poliakov A."/>
            <person name="Razumovskaya J."/>
            <person name="Richardson P."/>
            <person name="Rinaldi C."/>
            <person name="Ritland K."/>
            <person name="Rouze P."/>
            <person name="Ryaboy D."/>
            <person name="Schmutz J."/>
            <person name="Schrader J."/>
            <person name="Segerman B."/>
            <person name="Shin H."/>
            <person name="Siddiqui A."/>
            <person name="Sterky F."/>
            <person name="Terry A."/>
            <person name="Tsai C."/>
            <person name="Uberbacher E."/>
            <person name="Unneberg P."/>
            <person name="Vahala J."/>
            <person name="Wall K."/>
            <person name="Wessler S."/>
            <person name="Yang G."/>
            <person name="Yin T."/>
            <person name="Douglas C."/>
            <person name="Marra M."/>
            <person name="Sandberg G."/>
            <person name="Van De Peer Y."/>
            <person name="Rokhsar D."/>
        </authorList>
    </citation>
    <scope>NUCLEOTIDE SEQUENCE</scope>
    <source>
        <strain evidence="8">Nisqually-1</strain>
    </source>
</reference>
<accession>A0A3N7G366</accession>
<dbReference type="InParanoid" id="A0A3N7G366"/>
<evidence type="ECO:0000256" key="6">
    <source>
        <dbReference type="SAM" id="MobiDB-lite"/>
    </source>
</evidence>
<keyword evidence="1" id="KW-0723">Serine/threonine-protein kinase</keyword>
<dbReference type="AlphaFoldDB" id="A0A3N7G366"/>
<keyword evidence="5" id="KW-0067">ATP-binding</keyword>
<dbReference type="PANTHER" id="PTHR27002">
    <property type="entry name" value="RECEPTOR-LIKE SERINE/THREONINE-PROTEIN KINASE SD1-8"/>
    <property type="match status" value="1"/>
</dbReference>
<evidence type="ECO:0000259" key="7">
    <source>
        <dbReference type="PROSITE" id="PS50011"/>
    </source>
</evidence>